<name>A0A918UM67_9ACTN</name>
<keyword evidence="6" id="KW-0408">Iron</keyword>
<evidence type="ECO:0000256" key="1">
    <source>
        <dbReference type="ARBA" id="ARBA00006401"/>
    </source>
</evidence>
<evidence type="ECO:0000256" key="7">
    <source>
        <dbReference type="ARBA" id="ARBA00023027"/>
    </source>
</evidence>
<dbReference type="Gene3D" id="2.40.30.10">
    <property type="entry name" value="Translation factors"/>
    <property type="match status" value="1"/>
</dbReference>
<proteinExistence type="inferred from homology"/>
<evidence type="ECO:0000256" key="10">
    <source>
        <dbReference type="RuleBase" id="RU000356"/>
    </source>
</evidence>
<dbReference type="PANTHER" id="PTHR43396:SF3">
    <property type="entry name" value="FLAVOHEMOPROTEIN"/>
    <property type="match status" value="1"/>
</dbReference>
<dbReference type="Proteomes" id="UP000622166">
    <property type="component" value="Unassembled WGS sequence"/>
</dbReference>
<dbReference type="CDD" id="cd14782">
    <property type="entry name" value="FHb-globin_2"/>
    <property type="match status" value="1"/>
</dbReference>
<keyword evidence="3 10" id="KW-0349">Heme</keyword>
<dbReference type="GO" id="GO:0051537">
    <property type="term" value="F:2 iron, 2 sulfur cluster binding"/>
    <property type="evidence" value="ECO:0007669"/>
    <property type="project" value="UniProtKB-KW"/>
</dbReference>
<comment type="similarity">
    <text evidence="10">Belongs to the globin family.</text>
</comment>
<dbReference type="SUPFAM" id="SSF46458">
    <property type="entry name" value="Globin-like"/>
    <property type="match status" value="1"/>
</dbReference>
<dbReference type="GO" id="GO:0071949">
    <property type="term" value="F:FAD binding"/>
    <property type="evidence" value="ECO:0007669"/>
    <property type="project" value="TreeGrafter"/>
</dbReference>
<dbReference type="GO" id="GO:0008941">
    <property type="term" value="F:nitric oxide dioxygenase NAD(P)H activity"/>
    <property type="evidence" value="ECO:0007669"/>
    <property type="project" value="UniProtKB-EC"/>
</dbReference>
<evidence type="ECO:0000256" key="5">
    <source>
        <dbReference type="ARBA" id="ARBA00022723"/>
    </source>
</evidence>
<organism evidence="13 14">
    <name type="scientific">Streptomyces poonensis</name>
    <dbReference type="NCBI Taxonomy" id="68255"/>
    <lineage>
        <taxon>Bacteria</taxon>
        <taxon>Bacillati</taxon>
        <taxon>Actinomycetota</taxon>
        <taxon>Actinomycetes</taxon>
        <taxon>Kitasatosporales</taxon>
        <taxon>Streptomycetaceae</taxon>
        <taxon>Streptomyces</taxon>
    </lineage>
</organism>
<dbReference type="InterPro" id="IPR001433">
    <property type="entry name" value="OxRdtase_FAD/NAD-bd"/>
</dbReference>
<evidence type="ECO:0000259" key="11">
    <source>
        <dbReference type="PROSITE" id="PS01033"/>
    </source>
</evidence>
<dbReference type="Gene3D" id="1.10.490.10">
    <property type="entry name" value="Globins"/>
    <property type="match status" value="1"/>
</dbReference>
<keyword evidence="5" id="KW-0479">Metal-binding</keyword>
<dbReference type="InterPro" id="IPR000971">
    <property type="entry name" value="Globin"/>
</dbReference>
<dbReference type="Gene3D" id="3.40.50.80">
    <property type="entry name" value="Nucleotide-binding domain of ferredoxin-NADP reductase (FNR) module"/>
    <property type="match status" value="1"/>
</dbReference>
<comment type="similarity">
    <text evidence="1">In the C-terminal section; belongs to the flavoprotein pyridine nucleotide cytochrome reductase family.</text>
</comment>
<keyword evidence="14" id="KW-1185">Reference proteome</keyword>
<gene>
    <name evidence="13" type="ORF">GCM10010365_45800</name>
</gene>
<evidence type="ECO:0000259" key="12">
    <source>
        <dbReference type="PROSITE" id="PS51384"/>
    </source>
</evidence>
<keyword evidence="7" id="KW-0520">NAD</keyword>
<reference evidence="13" key="2">
    <citation type="submission" date="2020-09" db="EMBL/GenBank/DDBJ databases">
        <authorList>
            <person name="Sun Q."/>
            <person name="Ohkuma M."/>
        </authorList>
    </citation>
    <scope>NUCLEOTIDE SEQUENCE</scope>
    <source>
        <strain evidence="13">JCM 4815</strain>
    </source>
</reference>
<evidence type="ECO:0000256" key="2">
    <source>
        <dbReference type="ARBA" id="ARBA00012229"/>
    </source>
</evidence>
<dbReference type="CDD" id="cd06184">
    <property type="entry name" value="flavohem_like_fad_nad_binding"/>
    <property type="match status" value="1"/>
</dbReference>
<dbReference type="InterPro" id="IPR039261">
    <property type="entry name" value="FNR_nucleotide-bd"/>
</dbReference>
<dbReference type="InterPro" id="IPR017938">
    <property type="entry name" value="Riboflavin_synthase-like_b-brl"/>
</dbReference>
<dbReference type="GO" id="GO:0046210">
    <property type="term" value="P:nitric oxide catabolic process"/>
    <property type="evidence" value="ECO:0007669"/>
    <property type="project" value="TreeGrafter"/>
</dbReference>
<accession>A0A918UM67</accession>
<evidence type="ECO:0000256" key="8">
    <source>
        <dbReference type="ARBA" id="ARBA00048649"/>
    </source>
</evidence>
<dbReference type="RefSeq" id="WP_189861987.1">
    <property type="nucleotide sequence ID" value="NZ_BMVW01000009.1"/>
</dbReference>
<feature type="domain" description="FAD-binding FR-type" evidence="12">
    <location>
        <begin position="153"/>
        <end position="263"/>
    </location>
</feature>
<dbReference type="SUPFAM" id="SSF63380">
    <property type="entry name" value="Riboflavin synthase domain-like"/>
    <property type="match status" value="1"/>
</dbReference>
<dbReference type="AlphaFoldDB" id="A0A918UM67"/>
<evidence type="ECO:0000256" key="9">
    <source>
        <dbReference type="ARBA" id="ARBA00049433"/>
    </source>
</evidence>
<dbReference type="EMBL" id="BMVW01000009">
    <property type="protein sequence ID" value="GGZ20336.1"/>
    <property type="molecule type" value="Genomic_DNA"/>
</dbReference>
<comment type="caution">
    <text evidence="13">The sequence shown here is derived from an EMBL/GenBank/DDBJ whole genome shotgun (WGS) entry which is preliminary data.</text>
</comment>
<dbReference type="GO" id="GO:0020037">
    <property type="term" value="F:heme binding"/>
    <property type="evidence" value="ECO:0007669"/>
    <property type="project" value="InterPro"/>
</dbReference>
<dbReference type="EC" id="1.14.12.17" evidence="2"/>
<evidence type="ECO:0000256" key="4">
    <source>
        <dbReference type="ARBA" id="ARBA00022621"/>
    </source>
</evidence>
<dbReference type="GO" id="GO:0046872">
    <property type="term" value="F:metal ion binding"/>
    <property type="evidence" value="ECO:0007669"/>
    <property type="project" value="UniProtKB-KW"/>
</dbReference>
<dbReference type="GO" id="GO:0005344">
    <property type="term" value="F:oxygen carrier activity"/>
    <property type="evidence" value="ECO:0007669"/>
    <property type="project" value="UniProtKB-KW"/>
</dbReference>
<evidence type="ECO:0000256" key="3">
    <source>
        <dbReference type="ARBA" id="ARBA00022617"/>
    </source>
</evidence>
<evidence type="ECO:0000313" key="14">
    <source>
        <dbReference type="Proteomes" id="UP000622166"/>
    </source>
</evidence>
<sequence length="404" mass="43466">MLSAESAAVVRATLPAVAGALDEITTRFYGAMFRDRPELLDGMFNRGNQASGAQRRALAGSIAGFATALLDDPDTRPDALLDRIAHKHAAVGVTDDQYTIVHKYLFAAIAEVLGDAVTPEVAAAWDEVYWLMAGALIGREARLYQDAGVEPGHIWRQWTVVGRRSETDDVVSFLLRPADGGPAPRARAGQYVSVRVRMADGVHQLRQYSLSSDPGGDVRRITVKRVAGTSGAPDGEVSNLLHDQVREGDELTLSAPFGDVFLDDRADATTPVVLVSAGIGGTPMTGMLAHLAALGSPRPVLVLHADRSPADHALRTETRELVGQLPGARAVFWYEQPGAEEPDAREGRMNLDGIEVPDDATVFLCGPLPFMRDVRGQLLRAGVPARRIRYEVFGPDLWLPSPAA</sequence>
<evidence type="ECO:0000313" key="13">
    <source>
        <dbReference type="EMBL" id="GGZ20336.1"/>
    </source>
</evidence>
<dbReference type="InterPro" id="IPR009050">
    <property type="entry name" value="Globin-like_sf"/>
</dbReference>
<protein>
    <recommendedName>
        <fullName evidence="2">nitric oxide dioxygenase</fullName>
        <ecNumber evidence="2">1.14.12.17</ecNumber>
    </recommendedName>
</protein>
<dbReference type="Pfam" id="PF00175">
    <property type="entry name" value="NAD_binding_1"/>
    <property type="match status" value="1"/>
</dbReference>
<reference evidence="13" key="1">
    <citation type="journal article" date="2014" name="Int. J. Syst. Evol. Microbiol.">
        <title>Complete genome sequence of Corynebacterium casei LMG S-19264T (=DSM 44701T), isolated from a smear-ripened cheese.</title>
        <authorList>
            <consortium name="US DOE Joint Genome Institute (JGI-PGF)"/>
            <person name="Walter F."/>
            <person name="Albersmeier A."/>
            <person name="Kalinowski J."/>
            <person name="Ruckert C."/>
        </authorList>
    </citation>
    <scope>NUCLEOTIDE SEQUENCE</scope>
    <source>
        <strain evidence="13">JCM 4815</strain>
    </source>
</reference>
<dbReference type="PROSITE" id="PS01033">
    <property type="entry name" value="GLOBIN"/>
    <property type="match status" value="1"/>
</dbReference>
<dbReference type="GO" id="GO:0019825">
    <property type="term" value="F:oxygen binding"/>
    <property type="evidence" value="ECO:0007669"/>
    <property type="project" value="InterPro"/>
</dbReference>
<feature type="domain" description="Globin" evidence="11">
    <location>
        <begin position="1"/>
        <end position="141"/>
    </location>
</feature>
<dbReference type="GO" id="GO:0071500">
    <property type="term" value="P:cellular response to nitrosative stress"/>
    <property type="evidence" value="ECO:0007669"/>
    <property type="project" value="TreeGrafter"/>
</dbReference>
<dbReference type="PANTHER" id="PTHR43396">
    <property type="entry name" value="FLAVOHEMOPROTEIN"/>
    <property type="match status" value="1"/>
</dbReference>
<dbReference type="PROSITE" id="PS51384">
    <property type="entry name" value="FAD_FR"/>
    <property type="match status" value="1"/>
</dbReference>
<keyword evidence="4 10" id="KW-0561">Oxygen transport</keyword>
<dbReference type="SUPFAM" id="SSF52343">
    <property type="entry name" value="Ferredoxin reductase-like, C-terminal NADP-linked domain"/>
    <property type="match status" value="1"/>
</dbReference>
<dbReference type="Pfam" id="PF00042">
    <property type="entry name" value="Globin"/>
    <property type="match status" value="1"/>
</dbReference>
<comment type="catalytic activity">
    <reaction evidence="8">
        <text>2 nitric oxide + NADH + 2 O2 = 2 nitrate + NAD(+) + H(+)</text>
        <dbReference type="Rhea" id="RHEA:19469"/>
        <dbReference type="ChEBI" id="CHEBI:15378"/>
        <dbReference type="ChEBI" id="CHEBI:15379"/>
        <dbReference type="ChEBI" id="CHEBI:16480"/>
        <dbReference type="ChEBI" id="CHEBI:17632"/>
        <dbReference type="ChEBI" id="CHEBI:57540"/>
        <dbReference type="ChEBI" id="CHEBI:57945"/>
        <dbReference type="EC" id="1.14.12.17"/>
    </reaction>
</comment>
<keyword evidence="10" id="KW-0813">Transport</keyword>
<dbReference type="InterPro" id="IPR012292">
    <property type="entry name" value="Globin/Proto"/>
</dbReference>
<evidence type="ECO:0000256" key="6">
    <source>
        <dbReference type="ARBA" id="ARBA00023004"/>
    </source>
</evidence>
<comment type="catalytic activity">
    <reaction evidence="9">
        <text>2 nitric oxide + NADPH + 2 O2 = 2 nitrate + NADP(+) + H(+)</text>
        <dbReference type="Rhea" id="RHEA:19465"/>
        <dbReference type="ChEBI" id="CHEBI:15378"/>
        <dbReference type="ChEBI" id="CHEBI:15379"/>
        <dbReference type="ChEBI" id="CHEBI:16480"/>
        <dbReference type="ChEBI" id="CHEBI:17632"/>
        <dbReference type="ChEBI" id="CHEBI:57783"/>
        <dbReference type="ChEBI" id="CHEBI:58349"/>
        <dbReference type="EC" id="1.14.12.17"/>
    </reaction>
</comment>
<dbReference type="InterPro" id="IPR017927">
    <property type="entry name" value="FAD-bd_FR_type"/>
</dbReference>